<evidence type="ECO:0000256" key="2">
    <source>
        <dbReference type="ARBA" id="ARBA00022814"/>
    </source>
</evidence>
<dbReference type="PANTHER" id="PTHR11078:SF3">
    <property type="entry name" value="ANTITERMINATION NUSB DOMAIN-CONTAINING PROTEIN"/>
    <property type="match status" value="1"/>
</dbReference>
<dbReference type="RefSeq" id="WP_349053132.1">
    <property type="nucleotide sequence ID" value="NZ_JBBNPS010000001.1"/>
</dbReference>
<feature type="domain" description="NusB/RsmB/TIM44" evidence="7">
    <location>
        <begin position="78"/>
        <end position="184"/>
    </location>
</feature>
<dbReference type="InterPro" id="IPR006027">
    <property type="entry name" value="NusB_RsmB_TIM44"/>
</dbReference>
<dbReference type="NCBIfam" id="TIGR01951">
    <property type="entry name" value="nusB"/>
    <property type="match status" value="1"/>
</dbReference>
<evidence type="ECO:0000256" key="1">
    <source>
        <dbReference type="ARBA" id="ARBA00005952"/>
    </source>
</evidence>
<dbReference type="PANTHER" id="PTHR11078">
    <property type="entry name" value="N UTILIZATION SUBSTANCE PROTEIN B-RELATED"/>
    <property type="match status" value="1"/>
</dbReference>
<name>A0ABV1J3G5_9FIRM</name>
<dbReference type="InterPro" id="IPR011605">
    <property type="entry name" value="NusB_fam"/>
</dbReference>
<keyword evidence="2 6" id="KW-0889">Transcription antitermination</keyword>
<evidence type="ECO:0000259" key="7">
    <source>
        <dbReference type="Pfam" id="PF01029"/>
    </source>
</evidence>
<evidence type="ECO:0000256" key="4">
    <source>
        <dbReference type="ARBA" id="ARBA00023015"/>
    </source>
</evidence>
<keyword evidence="4 6" id="KW-0805">Transcription regulation</keyword>
<evidence type="ECO:0000313" key="9">
    <source>
        <dbReference type="Proteomes" id="UP001481872"/>
    </source>
</evidence>
<keyword evidence="5 6" id="KW-0804">Transcription</keyword>
<dbReference type="SUPFAM" id="SSF48013">
    <property type="entry name" value="NusB-like"/>
    <property type="match status" value="1"/>
</dbReference>
<comment type="function">
    <text evidence="6">Involved in transcription antitermination. Required for transcription of ribosomal RNA (rRNA) genes. Binds specifically to the boxA antiterminator sequence of the ribosomal RNA (rrn) operons.</text>
</comment>
<proteinExistence type="inferred from homology"/>
<evidence type="ECO:0000256" key="5">
    <source>
        <dbReference type="ARBA" id="ARBA00023163"/>
    </source>
</evidence>
<comment type="similarity">
    <text evidence="1 6">Belongs to the NusB family.</text>
</comment>
<comment type="caution">
    <text evidence="8">The sequence shown here is derived from an EMBL/GenBank/DDBJ whole genome shotgun (WGS) entry which is preliminary data.</text>
</comment>
<evidence type="ECO:0000313" key="8">
    <source>
        <dbReference type="EMBL" id="MEQ3352716.1"/>
    </source>
</evidence>
<evidence type="ECO:0000256" key="6">
    <source>
        <dbReference type="HAMAP-Rule" id="MF_00073"/>
    </source>
</evidence>
<sequence>MFTSTACAPKKKNPFNREGISLSNKLSRKLSRIGTMQVVFAMEHRGDFSMDVAESFFESVWEAHEVEEMYRHVFSEKKAAMRLESASDSPFAPDEKAYIIDCVETIVENKEAIDKMIADHLKDGSIRRISAVDLSILRVAVAEIMYHEDIAPPISVNEAVDLAKMYSSSDSARFVNGVLGHIVREGGYESH</sequence>
<dbReference type="HAMAP" id="MF_00073">
    <property type="entry name" value="NusB"/>
    <property type="match status" value="1"/>
</dbReference>
<keyword evidence="3 6" id="KW-0694">RNA-binding</keyword>
<keyword evidence="9" id="KW-1185">Reference proteome</keyword>
<dbReference type="Gene3D" id="1.10.940.10">
    <property type="entry name" value="NusB-like"/>
    <property type="match status" value="1"/>
</dbReference>
<gene>
    <name evidence="6 8" type="primary">nusB</name>
    <name evidence="8" type="ORF">AAA081_00155</name>
</gene>
<dbReference type="Pfam" id="PF01029">
    <property type="entry name" value="NusB"/>
    <property type="match status" value="1"/>
</dbReference>
<dbReference type="EMBL" id="JBBNPS010000001">
    <property type="protein sequence ID" value="MEQ3352716.1"/>
    <property type="molecule type" value="Genomic_DNA"/>
</dbReference>
<reference evidence="8 9" key="1">
    <citation type="submission" date="2024-04" db="EMBL/GenBank/DDBJ databases">
        <title>Human intestinal bacterial collection.</title>
        <authorList>
            <person name="Pauvert C."/>
            <person name="Hitch T.C.A."/>
            <person name="Clavel T."/>
        </authorList>
    </citation>
    <scope>NUCLEOTIDE SEQUENCE [LARGE SCALE GENOMIC DNA]</scope>
    <source>
        <strain evidence="8 9">CLA-SR-H026</strain>
    </source>
</reference>
<protein>
    <recommendedName>
        <fullName evidence="6">Transcription antitermination protein NusB</fullName>
    </recommendedName>
    <alternativeName>
        <fullName evidence="6">Antitermination factor NusB</fullName>
    </alternativeName>
</protein>
<dbReference type="Proteomes" id="UP001481872">
    <property type="component" value="Unassembled WGS sequence"/>
</dbReference>
<dbReference type="InterPro" id="IPR035926">
    <property type="entry name" value="NusB-like_sf"/>
</dbReference>
<evidence type="ECO:0000256" key="3">
    <source>
        <dbReference type="ARBA" id="ARBA00022884"/>
    </source>
</evidence>
<organism evidence="8 9">
    <name type="scientific">Aedoeadaptatus acetigenes</name>
    <dbReference type="NCBI Taxonomy" id="2981723"/>
    <lineage>
        <taxon>Bacteria</taxon>
        <taxon>Bacillati</taxon>
        <taxon>Bacillota</taxon>
        <taxon>Tissierellia</taxon>
        <taxon>Tissierellales</taxon>
        <taxon>Peptoniphilaceae</taxon>
        <taxon>Aedoeadaptatus</taxon>
    </lineage>
</organism>
<accession>A0ABV1J3G5</accession>